<proteinExistence type="predicted"/>
<protein>
    <submittedName>
        <fullName evidence="1">Uncharacterized protein</fullName>
    </submittedName>
</protein>
<sequence>MSLTKRDKAIIADLNRFRVMDRDSIAEIHFKGLKRPNFAANNVLLRLLREGYVQRSTAFIPYCYFGPEVSMKKNSAKVGHFLAILTVYREILQIGKLETFLVEPKYGCKGVAEPDIFCIFRKTPFFIEVQKTLYSEKQMNEKLERYVDLYNSGVLENEPWQGEKKVKPHLLIISDQRYAVESKDYPFKVFQAQTFSNFCRSLKGEAEKPRQVQSSTLKIKSSI</sequence>
<gene>
    <name evidence="1" type="ORF">P4T90_22830</name>
</gene>
<evidence type="ECO:0000313" key="1">
    <source>
        <dbReference type="EMBL" id="MED1205873.1"/>
    </source>
</evidence>
<name>A0ABU6MQF9_9BACI</name>
<organism evidence="1 2">
    <name type="scientific">Heyndrickxia acidicola</name>
    <dbReference type="NCBI Taxonomy" id="209389"/>
    <lineage>
        <taxon>Bacteria</taxon>
        <taxon>Bacillati</taxon>
        <taxon>Bacillota</taxon>
        <taxon>Bacilli</taxon>
        <taxon>Bacillales</taxon>
        <taxon>Bacillaceae</taxon>
        <taxon>Heyndrickxia</taxon>
    </lineage>
</organism>
<accession>A0ABU6MQF9</accession>
<reference evidence="1 2" key="1">
    <citation type="submission" date="2023-03" db="EMBL/GenBank/DDBJ databases">
        <title>Bacillus Genome Sequencing.</title>
        <authorList>
            <person name="Dunlap C."/>
        </authorList>
    </citation>
    <scope>NUCLEOTIDE SEQUENCE [LARGE SCALE GENOMIC DNA]</scope>
    <source>
        <strain evidence="1 2">B-23453</strain>
    </source>
</reference>
<evidence type="ECO:0000313" key="2">
    <source>
        <dbReference type="Proteomes" id="UP001341444"/>
    </source>
</evidence>
<comment type="caution">
    <text evidence="1">The sequence shown here is derived from an EMBL/GenBank/DDBJ whole genome shotgun (WGS) entry which is preliminary data.</text>
</comment>
<dbReference type="Proteomes" id="UP001341444">
    <property type="component" value="Unassembled WGS sequence"/>
</dbReference>
<dbReference type="RefSeq" id="WP_066271590.1">
    <property type="nucleotide sequence ID" value="NZ_JARMAB010000042.1"/>
</dbReference>
<keyword evidence="2" id="KW-1185">Reference proteome</keyword>
<dbReference type="EMBL" id="JARMAB010000042">
    <property type="protein sequence ID" value="MED1205873.1"/>
    <property type="molecule type" value="Genomic_DNA"/>
</dbReference>